<organism evidence="3">
    <name type="scientific">Streptomyces sp. NBC_00060</name>
    <dbReference type="NCBI Taxonomy" id="2975636"/>
    <lineage>
        <taxon>Bacteria</taxon>
        <taxon>Bacillati</taxon>
        <taxon>Actinomycetota</taxon>
        <taxon>Actinomycetes</taxon>
        <taxon>Kitasatosporales</taxon>
        <taxon>Streptomycetaceae</taxon>
        <taxon>Streptomyces</taxon>
    </lineage>
</organism>
<feature type="domain" description="vWA-MoxR associated protein C-terminal" evidence="2">
    <location>
        <begin position="330"/>
        <end position="563"/>
    </location>
</feature>
<proteinExistence type="predicted"/>
<dbReference type="Pfam" id="PF19916">
    <property type="entry name" value="VMAP-M0"/>
    <property type="match status" value="1"/>
</dbReference>
<dbReference type="GO" id="GO:0006508">
    <property type="term" value="P:proteolysis"/>
    <property type="evidence" value="ECO:0007669"/>
    <property type="project" value="UniProtKB-KW"/>
</dbReference>
<dbReference type="InterPro" id="IPR045450">
    <property type="entry name" value="VMAP_C"/>
</dbReference>
<keyword evidence="3" id="KW-0378">Hydrolase</keyword>
<protein>
    <submittedName>
        <fullName evidence="3">Serine protease</fullName>
    </submittedName>
</protein>
<dbReference type="GO" id="GO:0008233">
    <property type="term" value="F:peptidase activity"/>
    <property type="evidence" value="ECO:0007669"/>
    <property type="project" value="UniProtKB-KW"/>
</dbReference>
<dbReference type="Pfam" id="PF20028">
    <property type="entry name" value="VMAP-C"/>
    <property type="match status" value="1"/>
</dbReference>
<feature type="domain" description="vWA-MoxR associated protein middle region 0" evidence="1">
    <location>
        <begin position="198"/>
        <end position="296"/>
    </location>
</feature>
<dbReference type="EMBL" id="CP108253">
    <property type="protein sequence ID" value="WTU39690.1"/>
    <property type="molecule type" value="Genomic_DNA"/>
</dbReference>
<name>A0AAU2GWH2_9ACTN</name>
<sequence length="578" mass="62295">MASPSWHAYIECGGAVGAGFLFTDRHVLTCAHVVWQEERAEVRLPGLPGREPVPARVVARGGWAGGARDPGDWAVLELAGPVPVRPARFARPDAPYAYPTPMLVAHGFPEDYEEGVISELRAGAAELTSNEWTQLEHWKGYGTPVSGGFSGAGVHLAEGGEVVGMVSSMDPVRMVSAQVLARSWPPLAEHVPTPGHQAAEKRALAALLARVPEGAADPDGLFRQAVGPLGLAPPDGGFANLWEAVWHLLAESVPRAGALPLAEFAVRLAAAADEGPAPDPGLGHGLREWARAYRARFDDPGGGPGRAPDLGWSPVLVEINRSGEGRNALLVEVYAYRDGSRRLVDAATVTGERQLREWVLDRVDAAFGDLDDRGRALVAFALPRNWLHKPVDQWVRRKGIEPPLGCVSPVVVMDRLRRKNPRLQWTLRQMWETLDGRRSSPVHRIECGRAPRPDKLSVQLQDVYGPVGFARPPDPARTATEPHGAALNAPSPIVLWPHTGCTGAACDGGCRGSGFLDGLAHWLADLAPGELPGHVLKLRKEAFMHDENGPHWAAGFTLVWEDPRRFPAVAPPDRSPLS</sequence>
<evidence type="ECO:0000313" key="3">
    <source>
        <dbReference type="EMBL" id="WTU39690.1"/>
    </source>
</evidence>
<evidence type="ECO:0000259" key="1">
    <source>
        <dbReference type="Pfam" id="PF19916"/>
    </source>
</evidence>
<dbReference type="Gene3D" id="2.40.10.120">
    <property type="match status" value="1"/>
</dbReference>
<dbReference type="SUPFAM" id="SSF50494">
    <property type="entry name" value="Trypsin-like serine proteases"/>
    <property type="match status" value="1"/>
</dbReference>
<gene>
    <name evidence="3" type="ORF">OHV25_08930</name>
</gene>
<accession>A0AAU2GWH2</accession>
<dbReference type="AlphaFoldDB" id="A0AAU2GWH2"/>
<dbReference type="InterPro" id="IPR045555">
    <property type="entry name" value="VMAP-M0"/>
</dbReference>
<reference evidence="3" key="1">
    <citation type="submission" date="2022-10" db="EMBL/GenBank/DDBJ databases">
        <title>The complete genomes of actinobacterial strains from the NBC collection.</title>
        <authorList>
            <person name="Joergensen T.S."/>
            <person name="Alvarez Arevalo M."/>
            <person name="Sterndorff E.B."/>
            <person name="Faurdal D."/>
            <person name="Vuksanovic O."/>
            <person name="Mourched A.-S."/>
            <person name="Charusanti P."/>
            <person name="Shaw S."/>
            <person name="Blin K."/>
            <person name="Weber T."/>
        </authorList>
    </citation>
    <scope>NUCLEOTIDE SEQUENCE</scope>
    <source>
        <strain evidence="3">NBC_00060</strain>
    </source>
</reference>
<evidence type="ECO:0000259" key="2">
    <source>
        <dbReference type="Pfam" id="PF20028"/>
    </source>
</evidence>
<dbReference type="InterPro" id="IPR009003">
    <property type="entry name" value="Peptidase_S1_PA"/>
</dbReference>
<dbReference type="Pfam" id="PF13365">
    <property type="entry name" value="Trypsin_2"/>
    <property type="match status" value="1"/>
</dbReference>
<keyword evidence="3" id="KW-0645">Protease</keyword>